<name>E5RV82_PSEAH</name>
<dbReference type="PANTHER" id="PTHR22683:SF41">
    <property type="entry name" value="DNA TRANSLOCASE FTSK"/>
    <property type="match status" value="1"/>
</dbReference>
<dbReference type="GO" id="GO:0003677">
    <property type="term" value="F:DNA binding"/>
    <property type="evidence" value="ECO:0007669"/>
    <property type="project" value="InterPro"/>
</dbReference>
<keyword evidence="2 3" id="KW-0067">ATP-binding</keyword>
<dbReference type="EMBL" id="AB600171">
    <property type="protein sequence ID" value="BAJ53860.1"/>
    <property type="molecule type" value="Genomic_DNA"/>
</dbReference>
<sequence>MGIWTTARRAEREQDRAGRELVDQLTDTWRRACEHVGLSHAVQVASGTTIVVPTLARADVSGPDPVLIVKLMPGQLPADFRAPEVAQRLSAALGCDRIRVEPRGPHWVRIELLTGDPLAVDVTTALPARDHSVSGAQVLVARDELGRPLAMQWDQAPHTCVQGATRSGKSVWCYSVLAQLARLDDVLIAGSDPSGLLLGRPWAGTRHHEWQATGSRDVLAHRDLLDRLVAEMDARIAELPARQDKLAVFTPARPLIVVVLEELAGLLRLASTTPTPKGEAKVREQLLHAFGRLVSEGHKAGMRLLVVTQRADVTIIEGFARGQLGLRLSFRVDDPEALVMLHGQDARAELVQHRQSPPGVALVQAPGIALTRARGPRLPGPSEDADYARFWDEVAGDVPARLHQVAA</sequence>
<evidence type="ECO:0000259" key="4">
    <source>
        <dbReference type="PROSITE" id="PS50901"/>
    </source>
</evidence>
<feature type="binding site" evidence="3">
    <location>
        <begin position="163"/>
        <end position="170"/>
    </location>
    <ligand>
        <name>ATP</name>
        <dbReference type="ChEBI" id="CHEBI:30616"/>
    </ligand>
</feature>
<evidence type="ECO:0000313" key="5">
    <source>
        <dbReference type="EMBL" id="BAJ53860.1"/>
    </source>
</evidence>
<accession>E5RV82</accession>
<dbReference type="InterPro" id="IPR027417">
    <property type="entry name" value="P-loop_NTPase"/>
</dbReference>
<dbReference type="PANTHER" id="PTHR22683">
    <property type="entry name" value="SPORULATION PROTEIN RELATED"/>
    <property type="match status" value="1"/>
</dbReference>
<dbReference type="GO" id="GO:0005524">
    <property type="term" value="F:ATP binding"/>
    <property type="evidence" value="ECO:0007669"/>
    <property type="project" value="UniProtKB-UniRule"/>
</dbReference>
<dbReference type="Gene3D" id="3.40.50.300">
    <property type="entry name" value="P-loop containing nucleotide triphosphate hydrolases"/>
    <property type="match status" value="1"/>
</dbReference>
<geneLocation type="plasmid" evidence="5">
    <name>pPA43082</name>
</geneLocation>
<dbReference type="InterPro" id="IPR002543">
    <property type="entry name" value="FtsK_dom"/>
</dbReference>
<dbReference type="PROSITE" id="PS50901">
    <property type="entry name" value="FTSK"/>
    <property type="match status" value="1"/>
</dbReference>
<evidence type="ECO:0000256" key="2">
    <source>
        <dbReference type="ARBA" id="ARBA00022840"/>
    </source>
</evidence>
<keyword evidence="1 3" id="KW-0547">Nucleotide-binding</keyword>
<dbReference type="SUPFAM" id="SSF52540">
    <property type="entry name" value="P-loop containing nucleoside triphosphate hydrolases"/>
    <property type="match status" value="1"/>
</dbReference>
<dbReference type="InterPro" id="IPR050206">
    <property type="entry name" value="FtsK/SpoIIIE/SftA"/>
</dbReference>
<protein>
    <recommendedName>
        <fullName evidence="4">FtsK domain-containing protein</fullName>
    </recommendedName>
</protein>
<organism evidence="5">
    <name type="scientific">Pseudonocardia autotrophica</name>
    <name type="common">Amycolata autotrophica</name>
    <name type="synonym">Nocardia autotrophica</name>
    <dbReference type="NCBI Taxonomy" id="2074"/>
    <lineage>
        <taxon>Bacteria</taxon>
        <taxon>Bacillati</taxon>
        <taxon>Actinomycetota</taxon>
        <taxon>Actinomycetes</taxon>
        <taxon>Pseudonocardiales</taxon>
        <taxon>Pseudonocardiaceae</taxon>
        <taxon>Pseudonocardia</taxon>
    </lineage>
</organism>
<evidence type="ECO:0000256" key="1">
    <source>
        <dbReference type="ARBA" id="ARBA00022741"/>
    </source>
</evidence>
<dbReference type="AlphaFoldDB" id="E5RV82"/>
<keyword evidence="5" id="KW-0614">Plasmid</keyword>
<proteinExistence type="predicted"/>
<dbReference type="RefSeq" id="WP_013521194.1">
    <property type="nucleotide sequence ID" value="NC_014913.1"/>
</dbReference>
<evidence type="ECO:0000256" key="3">
    <source>
        <dbReference type="PROSITE-ProRule" id="PRU00289"/>
    </source>
</evidence>
<reference evidence="5" key="1">
    <citation type="journal article" date="2011" name="Biochem. Biophys. Res. Commun.">
        <title>Construction of a novel expression vector in Pseudonocardia autotrophica and its application to efficient biotransformation of compactin to pravastatin, a specific HMG-CoA reductase inhibitor.</title>
        <authorList>
            <person name="Fujii Y."/>
            <person name="Norihisa K."/>
            <person name="Fujii T."/>
            <person name="Aritoku Y."/>
            <person name="Kagawa Y."/>
            <person name="Sallam K.I."/>
            <person name="Jodo O."/>
            <person name="Arisawa A."/>
            <person name="Tamura T."/>
        </authorList>
    </citation>
    <scope>NUCLEOTIDE SEQUENCE</scope>
    <source>
        <strain evidence="5">DSM 43082</strain>
        <plasmid evidence="5">pPA43082</plasmid>
    </source>
</reference>
<feature type="domain" description="FtsK" evidence="4">
    <location>
        <begin position="146"/>
        <end position="339"/>
    </location>
</feature>